<name>A0A8X6TTP5_NEPPI</name>
<proteinExistence type="predicted"/>
<evidence type="ECO:0000313" key="2">
    <source>
        <dbReference type="Proteomes" id="UP000887013"/>
    </source>
</evidence>
<dbReference type="AlphaFoldDB" id="A0A8X6TTP5"/>
<sequence>MKEQQSKIPSVWNRARERSVFLKRRVCGLSYKVRSYLAGIQDVVFRRRPTLFFSLSSSFFFSNRRSFKVGTTVGDGNALNNRRDVSGKPHHLRDPRATFEPSGDWRLEEFLTGSVARAGLLFLTSRLGQRS</sequence>
<reference evidence="1" key="1">
    <citation type="submission" date="2020-08" db="EMBL/GenBank/DDBJ databases">
        <title>Multicomponent nature underlies the extraordinary mechanical properties of spider dragline silk.</title>
        <authorList>
            <person name="Kono N."/>
            <person name="Nakamura H."/>
            <person name="Mori M."/>
            <person name="Yoshida Y."/>
            <person name="Ohtoshi R."/>
            <person name="Malay A.D."/>
            <person name="Moran D.A.P."/>
            <person name="Tomita M."/>
            <person name="Numata K."/>
            <person name="Arakawa K."/>
        </authorList>
    </citation>
    <scope>NUCLEOTIDE SEQUENCE</scope>
</reference>
<comment type="caution">
    <text evidence="1">The sequence shown here is derived from an EMBL/GenBank/DDBJ whole genome shotgun (WGS) entry which is preliminary data.</text>
</comment>
<keyword evidence="2" id="KW-1185">Reference proteome</keyword>
<accession>A0A8X6TTP5</accession>
<dbReference type="OrthoDB" id="6431640at2759"/>
<gene>
    <name evidence="1" type="ORF">NPIL_311501</name>
</gene>
<organism evidence="1 2">
    <name type="scientific">Nephila pilipes</name>
    <name type="common">Giant wood spider</name>
    <name type="synonym">Nephila maculata</name>
    <dbReference type="NCBI Taxonomy" id="299642"/>
    <lineage>
        <taxon>Eukaryota</taxon>
        <taxon>Metazoa</taxon>
        <taxon>Ecdysozoa</taxon>
        <taxon>Arthropoda</taxon>
        <taxon>Chelicerata</taxon>
        <taxon>Arachnida</taxon>
        <taxon>Araneae</taxon>
        <taxon>Araneomorphae</taxon>
        <taxon>Entelegynae</taxon>
        <taxon>Araneoidea</taxon>
        <taxon>Nephilidae</taxon>
        <taxon>Nephila</taxon>
    </lineage>
</organism>
<dbReference type="EMBL" id="BMAW01110465">
    <property type="protein sequence ID" value="GFT43216.1"/>
    <property type="molecule type" value="Genomic_DNA"/>
</dbReference>
<protein>
    <submittedName>
        <fullName evidence="1">Uncharacterized protein</fullName>
    </submittedName>
</protein>
<evidence type="ECO:0000313" key="1">
    <source>
        <dbReference type="EMBL" id="GFT43216.1"/>
    </source>
</evidence>
<dbReference type="Proteomes" id="UP000887013">
    <property type="component" value="Unassembled WGS sequence"/>
</dbReference>